<dbReference type="Gene3D" id="2.30.30.220">
    <property type="entry name" value="SspB-like"/>
    <property type="match status" value="1"/>
</dbReference>
<name>B6BV92_9PROT</name>
<keyword evidence="2" id="KW-1185">Reference proteome</keyword>
<dbReference type="EMBL" id="DS995299">
    <property type="protein sequence ID" value="EDZ64315.1"/>
    <property type="molecule type" value="Genomic_DNA"/>
</dbReference>
<reference evidence="2" key="1">
    <citation type="journal article" date="2012" name="Stand. Genomic Sci.">
        <title>Genome sequence of strain HIMB624, a cultured representative from the OM43 clade of marine Betaproteobacteria.</title>
        <authorList>
            <person name="Huggett M.J."/>
            <person name="Hayakawa D.H."/>
            <person name="Rappe M.S."/>
        </authorList>
    </citation>
    <scope>NUCLEOTIDE SEQUENCE [LARGE SCALE GENOMIC DNA]</scope>
    <source>
        <strain evidence="2">KB13</strain>
    </source>
</reference>
<dbReference type="eggNOG" id="COG2969">
    <property type="taxonomic scope" value="Bacteria"/>
</dbReference>
<dbReference type="AlphaFoldDB" id="B6BV92"/>
<evidence type="ECO:0000313" key="2">
    <source>
        <dbReference type="Proteomes" id="UP000004188"/>
    </source>
</evidence>
<gene>
    <name evidence="1" type="primary">sspB</name>
    <name evidence="1" type="ORF">KB13_447</name>
</gene>
<organism evidence="1 2">
    <name type="scientific">beta proteobacterium KB13</name>
    <dbReference type="NCBI Taxonomy" id="314607"/>
    <lineage>
        <taxon>Bacteria</taxon>
        <taxon>Pseudomonadati</taxon>
        <taxon>Pseudomonadota</taxon>
        <taxon>Betaproteobacteria</taxon>
        <taxon>Nitrosomonadales</taxon>
        <taxon>OM43 clade</taxon>
    </lineage>
</organism>
<dbReference type="Proteomes" id="UP000004188">
    <property type="component" value="Unassembled WGS sequence"/>
</dbReference>
<dbReference type="InterPro" id="IPR007481">
    <property type="entry name" value="SspB"/>
</dbReference>
<evidence type="ECO:0000313" key="1">
    <source>
        <dbReference type="EMBL" id="EDZ64315.1"/>
    </source>
</evidence>
<sequence length="121" mass="13788">MDKKKPYLIKAIYDWCSNENTTPFLSVRLMGKSIVPVQFINEAELTLNISASATKDLSFNKDDISFKARFNGVEEHLSIAYNEITAIFSKEDGDGLFFEIPANNEDFKENPNKNPHLKLIK</sequence>
<accession>B6BV92</accession>
<dbReference type="SUPFAM" id="SSF101738">
    <property type="entry name" value="SspB-like"/>
    <property type="match status" value="1"/>
</dbReference>
<dbReference type="STRING" id="314607.KB13_447"/>
<protein>
    <submittedName>
        <fullName evidence="1">Stringent starvation protein B</fullName>
    </submittedName>
</protein>
<dbReference type="PANTHER" id="PTHR37486">
    <property type="entry name" value="STRINGENT STARVATION PROTEIN B"/>
    <property type="match status" value="1"/>
</dbReference>
<dbReference type="InterPro" id="IPR036760">
    <property type="entry name" value="SspB-like_sf"/>
</dbReference>
<dbReference type="Pfam" id="PF04386">
    <property type="entry name" value="SspB"/>
    <property type="match status" value="1"/>
</dbReference>
<proteinExistence type="predicted"/>
<dbReference type="HOGENOM" id="CLU_118425_2_1_4"/>
<dbReference type="PANTHER" id="PTHR37486:SF1">
    <property type="entry name" value="STRINGENT STARVATION PROTEIN B"/>
    <property type="match status" value="1"/>
</dbReference>